<keyword evidence="3" id="KW-1185">Reference proteome</keyword>
<protein>
    <submittedName>
        <fullName evidence="2">Uncharacterized protein</fullName>
    </submittedName>
</protein>
<feature type="transmembrane region" description="Helical" evidence="1">
    <location>
        <begin position="20"/>
        <end position="41"/>
    </location>
</feature>
<evidence type="ECO:0000313" key="2">
    <source>
        <dbReference type="EnsemblPlants" id="OB02G26640.1"/>
    </source>
</evidence>
<evidence type="ECO:0000256" key="1">
    <source>
        <dbReference type="SAM" id="Phobius"/>
    </source>
</evidence>
<dbReference type="OMA" id="YWFANPP"/>
<accession>J3LDE7</accession>
<dbReference type="AlphaFoldDB" id="J3LDE7"/>
<reference evidence="2" key="1">
    <citation type="submission" date="2013-04" db="UniProtKB">
        <authorList>
            <consortium name="EnsemblPlants"/>
        </authorList>
    </citation>
    <scope>IDENTIFICATION</scope>
</reference>
<dbReference type="HOGENOM" id="CLU_145698_0_0_1"/>
<dbReference type="PANTHER" id="PTHR47035:SF7">
    <property type="entry name" value="OS02G0528000 PROTEIN"/>
    <property type="match status" value="1"/>
</dbReference>
<dbReference type="Proteomes" id="UP000006038">
    <property type="component" value="Unassembled WGS sequence"/>
</dbReference>
<dbReference type="EnsemblPlants" id="OB02G26640.1">
    <property type="protein sequence ID" value="OB02G26640.1"/>
    <property type="gene ID" value="OB02G26640"/>
</dbReference>
<dbReference type="eggNOG" id="KOG0800">
    <property type="taxonomic scope" value="Eukaryota"/>
</dbReference>
<proteinExistence type="predicted"/>
<sequence length="127" mass="13409">MSSPAESTSGGGGMSMNTVTTVMAFSVSAFFVLFIFVRLLCARIHLRAGHSTAAAAAAHADVFPAFNVERGIRGLEPAVVTTFPTAKFGDGSRPRAAALEESQLRHHQSPPPLLSCTSSTVFTTWLN</sequence>
<keyword evidence="1" id="KW-0472">Membrane</keyword>
<dbReference type="InterPro" id="IPR053070">
    <property type="entry name" value="RING-type_E3_ubiquitin-ligase"/>
</dbReference>
<dbReference type="PANTHER" id="PTHR47035">
    <property type="entry name" value="OS11G0150450 PROTEIN"/>
    <property type="match status" value="1"/>
</dbReference>
<keyword evidence="1" id="KW-0812">Transmembrane</keyword>
<dbReference type="Gramene" id="OB02G26640.1">
    <property type="protein sequence ID" value="OB02G26640.1"/>
    <property type="gene ID" value="OB02G26640"/>
</dbReference>
<name>J3LDE7_ORYBR</name>
<dbReference type="STRING" id="4533.J3LDE7"/>
<evidence type="ECO:0000313" key="3">
    <source>
        <dbReference type="Proteomes" id="UP000006038"/>
    </source>
</evidence>
<organism evidence="2">
    <name type="scientific">Oryza brachyantha</name>
    <name type="common">malo sina</name>
    <dbReference type="NCBI Taxonomy" id="4533"/>
    <lineage>
        <taxon>Eukaryota</taxon>
        <taxon>Viridiplantae</taxon>
        <taxon>Streptophyta</taxon>
        <taxon>Embryophyta</taxon>
        <taxon>Tracheophyta</taxon>
        <taxon>Spermatophyta</taxon>
        <taxon>Magnoliopsida</taxon>
        <taxon>Liliopsida</taxon>
        <taxon>Poales</taxon>
        <taxon>Poaceae</taxon>
        <taxon>BOP clade</taxon>
        <taxon>Oryzoideae</taxon>
        <taxon>Oryzeae</taxon>
        <taxon>Oryzinae</taxon>
        <taxon>Oryza</taxon>
    </lineage>
</organism>
<keyword evidence="1" id="KW-1133">Transmembrane helix</keyword>